<feature type="domain" description="S1 motif" evidence="4">
    <location>
        <begin position="21"/>
        <end position="90"/>
    </location>
</feature>
<keyword evidence="3" id="KW-0687">Ribonucleoprotein</keyword>
<protein>
    <submittedName>
        <fullName evidence="5">RNA binding S1 domain containing protein</fullName>
    </submittedName>
</protein>
<dbReference type="GO" id="GO:0005737">
    <property type="term" value="C:cytoplasm"/>
    <property type="evidence" value="ECO:0007669"/>
    <property type="project" value="UniProtKB-ARBA"/>
</dbReference>
<dbReference type="CDD" id="cd05692">
    <property type="entry name" value="S1_RPS1_repeat_hs4"/>
    <property type="match status" value="1"/>
</dbReference>
<name>A0A0M6X0Q7_9FIRM</name>
<dbReference type="CDD" id="cd04465">
    <property type="entry name" value="S1_RPS1_repeat_ec2_hs2"/>
    <property type="match status" value="1"/>
</dbReference>
<dbReference type="InterPro" id="IPR003029">
    <property type="entry name" value="S1_domain"/>
</dbReference>
<dbReference type="Gene3D" id="2.40.50.140">
    <property type="entry name" value="Nucleic acid-binding proteins"/>
    <property type="match status" value="3"/>
</dbReference>
<dbReference type="AlphaFoldDB" id="A0A0M6X0Q7"/>
<dbReference type="InterPro" id="IPR035104">
    <property type="entry name" value="Ribosomal_protein_S1-like"/>
</dbReference>
<dbReference type="PANTHER" id="PTHR10724">
    <property type="entry name" value="30S RIBOSOMAL PROTEIN S1"/>
    <property type="match status" value="1"/>
</dbReference>
<dbReference type="InterPro" id="IPR050437">
    <property type="entry name" value="Ribos_protein_bS1-like"/>
</dbReference>
<organism evidence="5 6">
    <name type="scientific">Roseburia inulinivorans</name>
    <dbReference type="NCBI Taxonomy" id="360807"/>
    <lineage>
        <taxon>Bacteria</taxon>
        <taxon>Bacillati</taxon>
        <taxon>Bacillota</taxon>
        <taxon>Clostridia</taxon>
        <taxon>Lachnospirales</taxon>
        <taxon>Lachnospiraceae</taxon>
        <taxon>Roseburia</taxon>
    </lineage>
</organism>
<accession>A0A0M6X0Q7</accession>
<evidence type="ECO:0000259" key="4">
    <source>
        <dbReference type="PROSITE" id="PS50126"/>
    </source>
</evidence>
<dbReference type="GO" id="GO:0005840">
    <property type="term" value="C:ribosome"/>
    <property type="evidence" value="ECO:0007669"/>
    <property type="project" value="UniProtKB-KW"/>
</dbReference>
<dbReference type="GO" id="GO:1990904">
    <property type="term" value="C:ribonucleoprotein complex"/>
    <property type="evidence" value="ECO:0007669"/>
    <property type="project" value="UniProtKB-KW"/>
</dbReference>
<dbReference type="SMART" id="SM00316">
    <property type="entry name" value="S1"/>
    <property type="match status" value="3"/>
</dbReference>
<dbReference type="OrthoDB" id="9810507at2"/>
<keyword evidence="6" id="KW-1185">Reference proteome</keyword>
<dbReference type="SUPFAM" id="SSF50249">
    <property type="entry name" value="Nucleic acid-binding proteins"/>
    <property type="match status" value="3"/>
</dbReference>
<evidence type="ECO:0000256" key="2">
    <source>
        <dbReference type="ARBA" id="ARBA00022980"/>
    </source>
</evidence>
<dbReference type="InterPro" id="IPR012340">
    <property type="entry name" value="NA-bd_OB-fold"/>
</dbReference>
<dbReference type="Pfam" id="PF00575">
    <property type="entry name" value="S1"/>
    <property type="match status" value="3"/>
</dbReference>
<feature type="domain" description="S1 motif" evidence="4">
    <location>
        <begin position="108"/>
        <end position="174"/>
    </location>
</feature>
<dbReference type="STRING" id="360807.ERS852392_00688"/>
<dbReference type="CDD" id="cd05687">
    <property type="entry name" value="S1_RPS1_repeat_ec1_hs1"/>
    <property type="match status" value="1"/>
</dbReference>
<dbReference type="GO" id="GO:0006412">
    <property type="term" value="P:translation"/>
    <property type="evidence" value="ECO:0007669"/>
    <property type="project" value="TreeGrafter"/>
</dbReference>
<dbReference type="EMBL" id="CVRS01000131">
    <property type="protein sequence ID" value="CRL43425.1"/>
    <property type="molecule type" value="Genomic_DNA"/>
</dbReference>
<evidence type="ECO:0000256" key="1">
    <source>
        <dbReference type="ARBA" id="ARBA00006767"/>
    </source>
</evidence>
<sequence>METMDDFKDELEASFRQIREGDIITGTVIAVSEEEITLDLKYYAQGIIKVEDFSNDPDFAVLEQIHAGDEIEATVVKTDDGQGNILLSRKEANDVLAWEKLQQMMEDGTVVKVRIKESVPSGVVAFLEGIRAFIPASQLALDYVENTEEWIGKEVEAKVITVDPEKEKLVLSAKRVAKEAAIEERNHKISMIVPGTVMEGTVESLMPYGAFINLGNGLSGLVHISQICERRIKKPSEVLKEGQKVKAKVLNTNDNKISLSMKALEEEMVDTEPAEDLEQYTSKESFGSSLGSLLAGIKLD</sequence>
<dbReference type="PROSITE" id="PS50126">
    <property type="entry name" value="S1"/>
    <property type="match status" value="3"/>
</dbReference>
<feature type="domain" description="S1 motif" evidence="4">
    <location>
        <begin position="195"/>
        <end position="262"/>
    </location>
</feature>
<dbReference type="PANTHER" id="PTHR10724:SF7">
    <property type="entry name" value="SMALL RIBOSOMAL SUBUNIT PROTEIN BS1C"/>
    <property type="match status" value="1"/>
</dbReference>
<proteinExistence type="inferred from homology"/>
<keyword evidence="2" id="KW-0689">Ribosomal protein</keyword>
<dbReference type="GO" id="GO:0003729">
    <property type="term" value="F:mRNA binding"/>
    <property type="evidence" value="ECO:0007669"/>
    <property type="project" value="UniProtKB-ARBA"/>
</dbReference>
<dbReference type="GO" id="GO:0003735">
    <property type="term" value="F:structural constituent of ribosome"/>
    <property type="evidence" value="ECO:0007669"/>
    <property type="project" value="TreeGrafter"/>
</dbReference>
<evidence type="ECO:0000256" key="3">
    <source>
        <dbReference type="ARBA" id="ARBA00023274"/>
    </source>
</evidence>
<dbReference type="RefSeq" id="WP_055040630.1">
    <property type="nucleotide sequence ID" value="NZ_CVRS01000131.1"/>
</dbReference>
<dbReference type="Proteomes" id="UP000049828">
    <property type="component" value="Unassembled WGS sequence"/>
</dbReference>
<evidence type="ECO:0000313" key="5">
    <source>
        <dbReference type="EMBL" id="CRL43425.1"/>
    </source>
</evidence>
<reference evidence="6" key="1">
    <citation type="submission" date="2015-05" db="EMBL/GenBank/DDBJ databases">
        <authorList>
            <consortium name="Pathogen Informatics"/>
        </authorList>
    </citation>
    <scope>NUCLEOTIDE SEQUENCE [LARGE SCALE GENOMIC DNA]</scope>
    <source>
        <strain evidence="6">L1-83</strain>
    </source>
</reference>
<evidence type="ECO:0000313" key="6">
    <source>
        <dbReference type="Proteomes" id="UP000049828"/>
    </source>
</evidence>
<gene>
    <name evidence="5" type="ORF">RIL183_10391</name>
</gene>
<dbReference type="FunFam" id="2.40.50.140:FF:000051">
    <property type="entry name" value="RNA-binding transcriptional accessory protein"/>
    <property type="match status" value="1"/>
</dbReference>
<comment type="similarity">
    <text evidence="1">Belongs to the bacterial ribosomal protein bS1 family.</text>
</comment>
<dbReference type="PRINTS" id="PR00681">
    <property type="entry name" value="RIBOSOMALS1"/>
</dbReference>